<evidence type="ECO:0000313" key="2">
    <source>
        <dbReference type="Proteomes" id="UP000531561"/>
    </source>
</evidence>
<sequence>MASTKVDLSSPEPYITPAEIYSGLSFNISSNSSPDTPTSTPPITLRIATGGAGQSGLIRALANEFIEFEIDRTGCPRFSIAWLLSDTSASFNYLGSRAADCSITYHKTAEEIALKQGIAERREYAWRDHWLLVGPKQNPARLPLDSTDSSTIFDLFGQLFMACVENPNIRFLSRYDKSAANIKESSIWTAIGQTPWAHPYSSWYHRYIEFPFAALRAACVLGEYTITDKGTWLSIEEEVRDKMSIFKASTDAPDDPLLNPAHILVGTRGKNIVMAHKFADWMIARDGGQKVVEEFEVNGAIFIQVPQNLTTMNAQGNKEELDRRFEVLSTRTIEHDIRGTVTVEKLPSVKTITKQPITERQSSAGAFDAFPLEIQQEICKNLDFESIVTFSQASCAAKTTVDSVFPFTEITLKASSFLKAIAELGLIHVHSGATIARVLSSSSCNFCLIFGSYFSLDW</sequence>
<dbReference type="Gene3D" id="3.40.190.10">
    <property type="entry name" value="Periplasmic binding protein-like II"/>
    <property type="match status" value="2"/>
</dbReference>
<proteinExistence type="predicted"/>
<dbReference type="InterPro" id="IPR052738">
    <property type="entry name" value="ABC-Tungstate_binding"/>
</dbReference>
<dbReference type="OrthoDB" id="10260248at2759"/>
<dbReference type="GeneID" id="59254234"/>
<dbReference type="Proteomes" id="UP000531561">
    <property type="component" value="Unassembled WGS sequence"/>
</dbReference>
<accession>A0A8H6B2F0</accession>
<gene>
    <name evidence="1" type="ORF">Bfra_000094</name>
</gene>
<dbReference type="AlphaFoldDB" id="A0A8H6B2F0"/>
<dbReference type="PANTHER" id="PTHR37945:SF1">
    <property type="entry name" value="EXTRACELLULAR TUNGSTATE BINDING PROTEIN"/>
    <property type="match status" value="1"/>
</dbReference>
<comment type="caution">
    <text evidence="1">The sequence shown here is derived from an EMBL/GenBank/DDBJ whole genome shotgun (WGS) entry which is preliminary data.</text>
</comment>
<dbReference type="RefSeq" id="XP_037196875.1">
    <property type="nucleotide sequence ID" value="XM_037330542.1"/>
</dbReference>
<dbReference type="EMBL" id="JABFCT010000002">
    <property type="protein sequence ID" value="KAF5877930.1"/>
    <property type="molecule type" value="Genomic_DNA"/>
</dbReference>
<dbReference type="PANTHER" id="PTHR37945">
    <property type="entry name" value="EXTRACELLULAR TUNGSTATE BINDING PROTEIN"/>
    <property type="match status" value="1"/>
</dbReference>
<keyword evidence="2" id="KW-1185">Reference proteome</keyword>
<name>A0A8H6B2F0_9HELO</name>
<organism evidence="1 2">
    <name type="scientific">Botrytis fragariae</name>
    <dbReference type="NCBI Taxonomy" id="1964551"/>
    <lineage>
        <taxon>Eukaryota</taxon>
        <taxon>Fungi</taxon>
        <taxon>Dikarya</taxon>
        <taxon>Ascomycota</taxon>
        <taxon>Pezizomycotina</taxon>
        <taxon>Leotiomycetes</taxon>
        <taxon>Helotiales</taxon>
        <taxon>Sclerotiniaceae</taxon>
        <taxon>Botrytis</taxon>
    </lineage>
</organism>
<reference evidence="1 2" key="1">
    <citation type="journal article" date="2020" name="Phytopathology">
        <title>A high-quality genome resource of Botrytis fragariae, a new and rapidly spreading fungal pathogen causing strawberry gray mold in the U.S.A.</title>
        <authorList>
            <person name="Wu Y."/>
            <person name="Saski C.A."/>
            <person name="Schnabel G."/>
            <person name="Xiao S."/>
            <person name="Hu M."/>
        </authorList>
    </citation>
    <scope>NUCLEOTIDE SEQUENCE [LARGE SCALE GENOMIC DNA]</scope>
    <source>
        <strain evidence="1 2">BVB16</strain>
    </source>
</reference>
<protein>
    <submittedName>
        <fullName evidence="1">Putative extracellular tungstate binding protein</fullName>
    </submittedName>
</protein>
<evidence type="ECO:0000313" key="1">
    <source>
        <dbReference type="EMBL" id="KAF5877930.1"/>
    </source>
</evidence>